<accession>A0ABR9AF31</accession>
<keyword evidence="1" id="KW-0812">Transmembrane</keyword>
<evidence type="ECO:0000256" key="1">
    <source>
        <dbReference type="SAM" id="Phobius"/>
    </source>
</evidence>
<feature type="transmembrane region" description="Helical" evidence="1">
    <location>
        <begin position="89"/>
        <end position="110"/>
    </location>
</feature>
<dbReference type="Pfam" id="PF16344">
    <property type="entry name" value="FecR_C"/>
    <property type="match status" value="1"/>
</dbReference>
<dbReference type="Pfam" id="PF04773">
    <property type="entry name" value="FecR"/>
    <property type="match status" value="1"/>
</dbReference>
<dbReference type="Gene3D" id="2.60.120.1440">
    <property type="match status" value="1"/>
</dbReference>
<keyword evidence="1" id="KW-0472">Membrane</keyword>
<dbReference type="PIRSF" id="PIRSF018266">
    <property type="entry name" value="FecR"/>
    <property type="match status" value="1"/>
</dbReference>
<evidence type="ECO:0000313" key="4">
    <source>
        <dbReference type="EMBL" id="MBD8487282.1"/>
    </source>
</evidence>
<keyword evidence="5" id="KW-1185">Reference proteome</keyword>
<protein>
    <submittedName>
        <fullName evidence="4">FecR domain-containing protein</fullName>
    </submittedName>
</protein>
<name>A0ABR9AF31_9BACT</name>
<evidence type="ECO:0000313" key="5">
    <source>
        <dbReference type="Proteomes" id="UP000647133"/>
    </source>
</evidence>
<dbReference type="EMBL" id="JACYTQ010000001">
    <property type="protein sequence ID" value="MBD8487282.1"/>
    <property type="molecule type" value="Genomic_DNA"/>
</dbReference>
<evidence type="ECO:0000259" key="2">
    <source>
        <dbReference type="Pfam" id="PF04773"/>
    </source>
</evidence>
<dbReference type="InterPro" id="IPR032508">
    <property type="entry name" value="FecR_C"/>
</dbReference>
<dbReference type="InterPro" id="IPR012373">
    <property type="entry name" value="Ferrdict_sens_TM"/>
</dbReference>
<dbReference type="PANTHER" id="PTHR30273:SF2">
    <property type="entry name" value="PROTEIN FECR"/>
    <property type="match status" value="1"/>
</dbReference>
<dbReference type="PANTHER" id="PTHR30273">
    <property type="entry name" value="PERIPLASMIC SIGNAL SENSOR AND SIGMA FACTOR ACTIVATOR FECR-RELATED"/>
    <property type="match status" value="1"/>
</dbReference>
<comment type="caution">
    <text evidence="4">The sequence shown here is derived from an EMBL/GenBank/DDBJ whole genome shotgun (WGS) entry which is preliminary data.</text>
</comment>
<organism evidence="4 5">
    <name type="scientific">Echinicola arenosa</name>
    <dbReference type="NCBI Taxonomy" id="2774144"/>
    <lineage>
        <taxon>Bacteria</taxon>
        <taxon>Pseudomonadati</taxon>
        <taxon>Bacteroidota</taxon>
        <taxon>Cytophagia</taxon>
        <taxon>Cytophagales</taxon>
        <taxon>Cyclobacteriaceae</taxon>
        <taxon>Echinicola</taxon>
    </lineage>
</organism>
<dbReference type="Proteomes" id="UP000647133">
    <property type="component" value="Unassembled WGS sequence"/>
</dbReference>
<evidence type="ECO:0000259" key="3">
    <source>
        <dbReference type="Pfam" id="PF16344"/>
    </source>
</evidence>
<dbReference type="RefSeq" id="WP_192007061.1">
    <property type="nucleotide sequence ID" value="NZ_JACYTQ010000001.1"/>
</dbReference>
<reference evidence="4 5" key="1">
    <citation type="submission" date="2020-09" db="EMBL/GenBank/DDBJ databases">
        <title>Echinicola sp. CAU 1574 isolated from sand of Sido Beach.</title>
        <authorList>
            <person name="Kim W."/>
        </authorList>
    </citation>
    <scope>NUCLEOTIDE SEQUENCE [LARGE SCALE GENOMIC DNA]</scope>
    <source>
        <strain evidence="4 5">CAU 1574</strain>
    </source>
</reference>
<feature type="domain" description="Protein FecR C-terminal" evidence="3">
    <location>
        <begin position="259"/>
        <end position="325"/>
    </location>
</feature>
<dbReference type="Gene3D" id="3.55.50.30">
    <property type="match status" value="1"/>
</dbReference>
<keyword evidence="1" id="KW-1133">Transmembrane helix</keyword>
<sequence>MNRPSEEQLASYFNNQLKTSEAKKVLDWLSTPEGQQYLSLRLDEDFATMDQGQKTILRPKITAEDILKTSHSLEQKPTMTKGKSQTGQWRVAAAAGTLALFMAVLVYFLMDWNNYETYQTAFAESADVILPDGSQVHMSGNSELKFKKDWASNEIREIWFEGEGYFDIVKMKAENRFTVHTARQFNVQVLGTTFTVTARPSTSRVVLESGAVALKMEDTAGQNEIKMVPGELVEIDHQQDLLIKKEVETAIYTSRKDDKLVFDKTPLKEIVRILKDDYGFTVIVNDAEILKEKLTGVVPSKDVEALLEGLRSLLDVKIIRDENVIKLIH</sequence>
<gene>
    <name evidence="4" type="ORF">IFO69_00840</name>
</gene>
<dbReference type="InterPro" id="IPR006860">
    <property type="entry name" value="FecR"/>
</dbReference>
<feature type="domain" description="FecR protein" evidence="2">
    <location>
        <begin position="117"/>
        <end position="212"/>
    </location>
</feature>
<proteinExistence type="predicted"/>